<sequence length="259" mass="29777">MLKKLYPLFVAALCPSFSAFAGEPTTNDIGVKPFTASYSIIHKDDPVGTASRQLSYQDDGSARYSYSTDIEWLIFSDTRKESSIVQVKDNKVIPQHYKYDREGTGRDKHYEWQYDFANNSAFDVKEQQAIKADFSQNLQDPLSYHLQNRLNLLAHPEQKHFVYPVIKSSGKIKNYVYQYDGEEELLLPYGLVKAVKFKREVVDKKRITYAWFAPELDYLLVKLFQVKAGVKQFEAQLTDLKVEGKAVTASLPSKEKQPH</sequence>
<protein>
    <submittedName>
        <fullName evidence="2">DUF3108 domain-containing protein</fullName>
    </submittedName>
</protein>
<proteinExistence type="predicted"/>
<feature type="chain" id="PRO_5042120640" evidence="1">
    <location>
        <begin position="22"/>
        <end position="259"/>
    </location>
</feature>
<evidence type="ECO:0000313" key="2">
    <source>
        <dbReference type="EMBL" id="WDD97290.1"/>
    </source>
</evidence>
<reference evidence="2 3" key="1">
    <citation type="journal article" date="2015" name="Genome Announc.">
        <title>Draft Genome Sequences of Marine Isolates of Thalassomonas viridans and Thalassomonas actiniarum.</title>
        <authorList>
            <person name="Olonade I."/>
            <person name="van Zyl L.J."/>
            <person name="Trindade M."/>
        </authorList>
    </citation>
    <scope>NUCLEOTIDE SEQUENCE [LARGE SCALE GENOMIC DNA]</scope>
    <source>
        <strain evidence="2 3">A5K-106</strain>
    </source>
</reference>
<gene>
    <name evidence="2" type="ORF">SG35_018340</name>
</gene>
<accession>A0AAE9YKY4</accession>
<name>A0AAE9YKY4_9GAMM</name>
<evidence type="ECO:0000313" key="3">
    <source>
        <dbReference type="Proteomes" id="UP000032568"/>
    </source>
</evidence>
<dbReference type="KEGG" id="tact:SG35_018340"/>
<evidence type="ECO:0000256" key="1">
    <source>
        <dbReference type="SAM" id="SignalP"/>
    </source>
</evidence>
<dbReference type="Pfam" id="PF11306">
    <property type="entry name" value="DUF3108"/>
    <property type="match status" value="1"/>
</dbReference>
<dbReference type="Proteomes" id="UP000032568">
    <property type="component" value="Chromosome"/>
</dbReference>
<dbReference type="RefSeq" id="WP_053043501.1">
    <property type="nucleotide sequence ID" value="NZ_CP059735.1"/>
</dbReference>
<dbReference type="AlphaFoldDB" id="A0AAE9YKY4"/>
<reference evidence="2 3" key="2">
    <citation type="journal article" date="2022" name="Mar. Drugs">
        <title>Bioassay-Guided Fractionation Leads to the Detection of Cholic Acid Generated by the Rare Thalassomonas sp.</title>
        <authorList>
            <person name="Pheiffer F."/>
            <person name="Schneider Y.K."/>
            <person name="Hansen E.H."/>
            <person name="Andersen J.H."/>
            <person name="Isaksson J."/>
            <person name="Busche T."/>
            <person name="R C."/>
            <person name="Kalinowski J."/>
            <person name="Zyl L.V."/>
            <person name="Trindade M."/>
        </authorList>
    </citation>
    <scope>NUCLEOTIDE SEQUENCE [LARGE SCALE GENOMIC DNA]</scope>
    <source>
        <strain evidence="2 3">A5K-106</strain>
    </source>
</reference>
<keyword evidence="1" id="KW-0732">Signal</keyword>
<dbReference type="InterPro" id="IPR021457">
    <property type="entry name" value="DUF3108"/>
</dbReference>
<dbReference type="EMBL" id="CP059735">
    <property type="protein sequence ID" value="WDD97290.1"/>
    <property type="molecule type" value="Genomic_DNA"/>
</dbReference>
<feature type="signal peptide" evidence="1">
    <location>
        <begin position="1"/>
        <end position="21"/>
    </location>
</feature>
<organism evidence="2 3">
    <name type="scientific">Thalassomonas actiniarum</name>
    <dbReference type="NCBI Taxonomy" id="485447"/>
    <lineage>
        <taxon>Bacteria</taxon>
        <taxon>Pseudomonadati</taxon>
        <taxon>Pseudomonadota</taxon>
        <taxon>Gammaproteobacteria</taxon>
        <taxon>Alteromonadales</taxon>
        <taxon>Colwelliaceae</taxon>
        <taxon>Thalassomonas</taxon>
    </lineage>
</organism>
<keyword evidence="3" id="KW-1185">Reference proteome</keyword>